<name>A0A3L6Q049_PANMI</name>
<protein>
    <submittedName>
        <fullName evidence="1">Uncharacterized protein</fullName>
    </submittedName>
</protein>
<organism evidence="1 2">
    <name type="scientific">Panicum miliaceum</name>
    <name type="common">Proso millet</name>
    <name type="synonym">Broomcorn millet</name>
    <dbReference type="NCBI Taxonomy" id="4540"/>
    <lineage>
        <taxon>Eukaryota</taxon>
        <taxon>Viridiplantae</taxon>
        <taxon>Streptophyta</taxon>
        <taxon>Embryophyta</taxon>
        <taxon>Tracheophyta</taxon>
        <taxon>Spermatophyta</taxon>
        <taxon>Magnoliopsida</taxon>
        <taxon>Liliopsida</taxon>
        <taxon>Poales</taxon>
        <taxon>Poaceae</taxon>
        <taxon>PACMAD clade</taxon>
        <taxon>Panicoideae</taxon>
        <taxon>Panicodae</taxon>
        <taxon>Paniceae</taxon>
        <taxon>Panicinae</taxon>
        <taxon>Panicum</taxon>
        <taxon>Panicum sect. Panicum</taxon>
    </lineage>
</organism>
<comment type="caution">
    <text evidence="1">The sequence shown here is derived from an EMBL/GenBank/DDBJ whole genome shotgun (WGS) entry which is preliminary data.</text>
</comment>
<sequence length="49" mass="5537">MVILFFTWNFTATTASTTSKTHRNFGTESWMLLLCLQLACSTKTSIYGL</sequence>
<gene>
    <name evidence="1" type="ORF">C2845_PM16G00100</name>
</gene>
<reference evidence="2" key="1">
    <citation type="journal article" date="2019" name="Nat. Commun.">
        <title>The genome of broomcorn millet.</title>
        <authorList>
            <person name="Zou C."/>
            <person name="Miki D."/>
            <person name="Li D."/>
            <person name="Tang Q."/>
            <person name="Xiao L."/>
            <person name="Rajput S."/>
            <person name="Deng P."/>
            <person name="Jia W."/>
            <person name="Huang R."/>
            <person name="Zhang M."/>
            <person name="Sun Y."/>
            <person name="Hu J."/>
            <person name="Fu X."/>
            <person name="Schnable P.S."/>
            <person name="Li F."/>
            <person name="Zhang H."/>
            <person name="Feng B."/>
            <person name="Zhu X."/>
            <person name="Liu R."/>
            <person name="Schnable J.C."/>
            <person name="Zhu J.-K."/>
            <person name="Zhang H."/>
        </authorList>
    </citation>
    <scope>NUCLEOTIDE SEQUENCE [LARGE SCALE GENOMIC DNA]</scope>
</reference>
<proteinExistence type="predicted"/>
<dbReference type="AlphaFoldDB" id="A0A3L6Q049"/>
<accession>A0A3L6Q049</accession>
<dbReference type="Proteomes" id="UP000275267">
    <property type="component" value="Unassembled WGS sequence"/>
</dbReference>
<evidence type="ECO:0000313" key="1">
    <source>
        <dbReference type="EMBL" id="RLM66743.1"/>
    </source>
</evidence>
<evidence type="ECO:0000313" key="2">
    <source>
        <dbReference type="Proteomes" id="UP000275267"/>
    </source>
</evidence>
<dbReference type="EMBL" id="PQIB02000015">
    <property type="protein sequence ID" value="RLM66743.1"/>
    <property type="molecule type" value="Genomic_DNA"/>
</dbReference>
<keyword evidence="2" id="KW-1185">Reference proteome</keyword>